<dbReference type="PANTHER" id="PTHR43319">
    <property type="entry name" value="BETA-LACTAMASE-RELATED"/>
    <property type="match status" value="1"/>
</dbReference>
<comment type="caution">
    <text evidence="2">The sequence shown here is derived from an EMBL/GenBank/DDBJ whole genome shotgun (WGS) entry which is preliminary data.</text>
</comment>
<dbReference type="SUPFAM" id="SSF56601">
    <property type="entry name" value="beta-lactamase/transpeptidase-like"/>
    <property type="match status" value="1"/>
</dbReference>
<evidence type="ECO:0000313" key="2">
    <source>
        <dbReference type="EMBL" id="MDN4599167.1"/>
    </source>
</evidence>
<name>A0ABT8J2H1_9MICO</name>
<protein>
    <submittedName>
        <fullName evidence="2">Serine hydrolase</fullName>
    </submittedName>
</protein>
<dbReference type="EMBL" id="JAROCB010000005">
    <property type="protein sequence ID" value="MDN4599167.1"/>
    <property type="molecule type" value="Genomic_DNA"/>
</dbReference>
<gene>
    <name evidence="2" type="ORF">P5G59_18595</name>
</gene>
<dbReference type="InterPro" id="IPR001466">
    <property type="entry name" value="Beta-lactam-related"/>
</dbReference>
<reference evidence="2" key="1">
    <citation type="submission" date="2023-03" db="EMBL/GenBank/DDBJ databases">
        <title>MT1 and MT2 Draft Genomes of Novel Species.</title>
        <authorList>
            <person name="Venkateswaran K."/>
        </authorList>
    </citation>
    <scope>NUCLEOTIDE SEQUENCE</scope>
    <source>
        <strain evidence="2">F6_8S_P_1A</strain>
    </source>
</reference>
<proteinExistence type="predicted"/>
<sequence>MTTELDGTAIHGTAEPGFEEVAEAFADAFAGRPTMGAGLAVRVDGRPVVRLWGGLKDERDGQPWTEDTASVVFSCTKGVMSVLVARLVQDGLLDYDAPVARYWPEFAAAGKEDVTVAQLVSHRAGLSALRRRLTLDEALDWSVVTAELAAQEPLWEPGTGYAYHALTHGWLTGELVRRATGLMPGEYLAQLAAPWSDSLWVGLPADREQRVAHLQASESQLEAGRDLERAESPWTALAMTLGGAFPPHLVTPDGGFNDPRVHAAQIPGAGGIATADALAALWSSTVAETDGVRLLDDAVLDRALVPESGGEPVFPTPGPWPRWGRGFQLDSEARRYLGEHSLGHDGAGGQVAFADRAARLGFAFVTNWMEAGADDRATRIVDAVRRATS</sequence>
<dbReference type="RefSeq" id="WP_301220513.1">
    <property type="nucleotide sequence ID" value="NZ_JAROCB010000005.1"/>
</dbReference>
<feature type="domain" description="Beta-lactamase-related" evidence="1">
    <location>
        <begin position="32"/>
        <end position="383"/>
    </location>
</feature>
<dbReference type="InterPro" id="IPR052907">
    <property type="entry name" value="Beta-lactamase/esterase"/>
</dbReference>
<dbReference type="Gene3D" id="3.40.710.10">
    <property type="entry name" value="DD-peptidase/beta-lactamase superfamily"/>
    <property type="match status" value="1"/>
</dbReference>
<keyword evidence="3" id="KW-1185">Reference proteome</keyword>
<dbReference type="PANTHER" id="PTHR43319:SF3">
    <property type="entry name" value="BETA-LACTAMASE-RELATED DOMAIN-CONTAINING PROTEIN"/>
    <property type="match status" value="1"/>
</dbReference>
<keyword evidence="2" id="KW-0378">Hydrolase</keyword>
<dbReference type="Proteomes" id="UP001174210">
    <property type="component" value="Unassembled WGS sequence"/>
</dbReference>
<evidence type="ECO:0000313" key="3">
    <source>
        <dbReference type="Proteomes" id="UP001174210"/>
    </source>
</evidence>
<accession>A0ABT8J2H1</accession>
<dbReference type="GO" id="GO:0016787">
    <property type="term" value="F:hydrolase activity"/>
    <property type="evidence" value="ECO:0007669"/>
    <property type="project" value="UniProtKB-KW"/>
</dbReference>
<evidence type="ECO:0000259" key="1">
    <source>
        <dbReference type="Pfam" id="PF00144"/>
    </source>
</evidence>
<organism evidence="2 3">
    <name type="scientific">Leifsonia virtsii</name>
    <dbReference type="NCBI Taxonomy" id="3035915"/>
    <lineage>
        <taxon>Bacteria</taxon>
        <taxon>Bacillati</taxon>
        <taxon>Actinomycetota</taxon>
        <taxon>Actinomycetes</taxon>
        <taxon>Micrococcales</taxon>
        <taxon>Microbacteriaceae</taxon>
        <taxon>Leifsonia</taxon>
    </lineage>
</organism>
<dbReference type="Pfam" id="PF00144">
    <property type="entry name" value="Beta-lactamase"/>
    <property type="match status" value="1"/>
</dbReference>
<dbReference type="InterPro" id="IPR012338">
    <property type="entry name" value="Beta-lactam/transpept-like"/>
</dbReference>